<evidence type="ECO:0000256" key="1">
    <source>
        <dbReference type="SAM" id="MobiDB-lite"/>
    </source>
</evidence>
<proteinExistence type="predicted"/>
<sequence length="779" mass="86335">MVSYHSLMHSDLEPLREAVQKWRNVPRNYREVRTEFSRQVERGLWVSDMEGEAADAAFQKMRKVDTQLTEVIGEADDTWVFLDSAYHSLKKWRDKLKARVKMVDEDKHLEIDHRGTVHYKPKNLKSLDADEVGIQAKNYRDAVETHNRLINEALEGATAADTTLHWALSNDHNGRAKGFDSDGVTSMSEANRERQQARKDADALVRLASSYENGERPSAETVRKMADKLAQREGDPYFAERFATRLNAKGTLEFWERVAGTSKPGKERFEATKDFQKSLSMTLATASHSDSRAMKKWKEDALRLGPERFANTHRGIGPGDSPTRAGNPQSNYGFQLMSSLMRSGEWDKDFLVDYGKGDKEKDLKGLIDFERSHDGEPQELWAGERPDEYDAFLNYGKGSDEGMDPMAGYMEALGHNPEAAQEVFHSNEKDYDGSYKPSSDLDYLLRKREWPTGGPGLDNDRAYGYDEMGHALEAATLGRPWDAPEEGLNRSADSANVMSQVVGTVSDHPGVVDDKPGIGNSMAKMGAGYIDDLSWASSNFGNVDGDQALRDAAFGHVGPGHIDVSDGDARAFLRETGSKPGGYEILSSAQDQYVVSAMKAHPEANEELRTILEAGATNQGVLDQARASEIQSGVDGKSTDLRAELTQAAAWKKYAVNQGLGLGTGLVELPLGGDGVKAGTSFGVPLVSGAASGALETHVNNQIDQQVLAQWKEESQQYSRDGIKDKDEFLGMSQKRVANWLETYDASHDVDRDWYRDTRRWVRESYTSGDTLGDQSDGD</sequence>
<feature type="region of interest" description="Disordered" evidence="1">
    <location>
        <begin position="179"/>
        <end position="198"/>
    </location>
</feature>
<accession>A0ABT7A528</accession>
<evidence type="ECO:0000313" key="2">
    <source>
        <dbReference type="EMBL" id="MDJ1136459.1"/>
    </source>
</evidence>
<dbReference type="RefSeq" id="WP_274041891.1">
    <property type="nucleotide sequence ID" value="NZ_JANCPR020000041.1"/>
</dbReference>
<gene>
    <name evidence="2" type="ORF">NMN56_031840</name>
</gene>
<feature type="region of interest" description="Disordered" evidence="1">
    <location>
        <begin position="309"/>
        <end position="332"/>
    </location>
</feature>
<organism evidence="2 3">
    <name type="scientific">Streptomyces iconiensis</name>
    <dbReference type="NCBI Taxonomy" id="1384038"/>
    <lineage>
        <taxon>Bacteria</taxon>
        <taxon>Bacillati</taxon>
        <taxon>Actinomycetota</taxon>
        <taxon>Actinomycetes</taxon>
        <taxon>Kitasatosporales</taxon>
        <taxon>Streptomycetaceae</taxon>
        <taxon>Streptomyces</taxon>
    </lineage>
</organism>
<keyword evidence="3" id="KW-1185">Reference proteome</keyword>
<protein>
    <recommendedName>
        <fullName evidence="4">AG2 protein</fullName>
    </recommendedName>
</protein>
<name>A0ABT7A528_9ACTN</name>
<reference evidence="2 3" key="1">
    <citation type="submission" date="2023-05" db="EMBL/GenBank/DDBJ databases">
        <title>Streptantibioticus silvisoli sp. nov., acidotolerant actinomycetes 1 from pine litter.</title>
        <authorList>
            <person name="Swiecimska M."/>
            <person name="Golinska P."/>
            <person name="Sangal V."/>
            <person name="Wachnowicz B."/>
            <person name="Goodfellow M."/>
        </authorList>
    </citation>
    <scope>NUCLEOTIDE SEQUENCE [LARGE SCALE GENOMIC DNA]</scope>
    <source>
        <strain evidence="2 3">DSM 42109</strain>
    </source>
</reference>
<evidence type="ECO:0008006" key="4">
    <source>
        <dbReference type="Google" id="ProtNLM"/>
    </source>
</evidence>
<comment type="caution">
    <text evidence="2">The sequence shown here is derived from an EMBL/GenBank/DDBJ whole genome shotgun (WGS) entry which is preliminary data.</text>
</comment>
<dbReference type="EMBL" id="JANCPR020000041">
    <property type="protein sequence ID" value="MDJ1136459.1"/>
    <property type="molecule type" value="Genomic_DNA"/>
</dbReference>
<dbReference type="Proteomes" id="UP001214441">
    <property type="component" value="Unassembled WGS sequence"/>
</dbReference>
<evidence type="ECO:0000313" key="3">
    <source>
        <dbReference type="Proteomes" id="UP001214441"/>
    </source>
</evidence>